<keyword evidence="4" id="KW-1185">Reference proteome</keyword>
<dbReference type="SUPFAM" id="SSF56235">
    <property type="entry name" value="N-terminal nucleophile aminohydrolases (Ntn hydrolases)"/>
    <property type="match status" value="1"/>
</dbReference>
<feature type="compositionally biased region" description="Gly residues" evidence="1">
    <location>
        <begin position="409"/>
        <end position="426"/>
    </location>
</feature>
<dbReference type="Proteomes" id="UP001165080">
    <property type="component" value="Unassembled WGS sequence"/>
</dbReference>
<feature type="compositionally biased region" description="Low complexity" evidence="1">
    <location>
        <begin position="283"/>
        <end position="300"/>
    </location>
</feature>
<sequence length="605" mass="62528">MAAVFACIVQPKVIEFNVSDQKLHRAQKDEELRSELEGLQLPPSEGSAAGADAAVASTVAHWPGQGTAATVVMCPPGGGCRLLSRSASVSIASVGTAVCVFEGALINAGTLAEDYAPVPEDELTPAPTALTSAELMCHLYAKVGVELLGLLRGSFTFVLYESKTSRVLAARDGGGRCPLFQARTGKGSLVVSNSGALLEASGCTEKLEFQPGEFKYGWSATPRRYQPADHARLSRRSLDLPGAAHPHHQQHPHNHHHHGNHFHGGSRNGSRRTSLDLHPHPEASPAAAAAAADSNGAAHQAGGGRNHHHNRNQQQQQQASGGSVAPHPQPASPHPHRTYVVSAEDSRIVKAAAQARQQQQQQQPAATPARPAVAAAAAGSAAAAAASPAGTWTASAPPGRTIKDTISESGGGQGQNQGQRRGGSARGGSSAHHNRRRSSMDHQGSWRLGSGQGISAAGGKSQQAGSGQEPQQQQASQPQQQQHPQQTGPKQQHGPKQQQQQQQQNGGGTPVGKQQQQQPGTPNGGRQRGRDGRQSLEGRTPPKQEQQKDGQARAPVAAAAASAAAVGAPSAAALRVDAAEFVCTRSVAAGVPMVPLAAAAIVSAP</sequence>
<feature type="compositionally biased region" description="Low complexity" evidence="1">
    <location>
        <begin position="453"/>
        <end position="504"/>
    </location>
</feature>
<feature type="region of interest" description="Disordered" evidence="1">
    <location>
        <begin position="240"/>
        <end position="337"/>
    </location>
</feature>
<evidence type="ECO:0000256" key="1">
    <source>
        <dbReference type="SAM" id="MobiDB-lite"/>
    </source>
</evidence>
<feature type="compositionally biased region" description="Low complexity" evidence="1">
    <location>
        <begin position="386"/>
        <end position="399"/>
    </location>
</feature>
<dbReference type="InterPro" id="IPR029055">
    <property type="entry name" value="Ntn_hydrolases_N"/>
</dbReference>
<comment type="caution">
    <text evidence="3">The sequence shown here is derived from an EMBL/GenBank/DDBJ whole genome shotgun (WGS) entry which is preliminary data.</text>
</comment>
<dbReference type="Pfam" id="PF13537">
    <property type="entry name" value="GATase_7"/>
    <property type="match status" value="1"/>
</dbReference>
<dbReference type="InterPro" id="IPR017932">
    <property type="entry name" value="GATase_2_dom"/>
</dbReference>
<name>A0A9W6BR76_9CHLO</name>
<proteinExistence type="predicted"/>
<evidence type="ECO:0000313" key="4">
    <source>
        <dbReference type="Proteomes" id="UP001165080"/>
    </source>
</evidence>
<organism evidence="3 4">
    <name type="scientific">Pleodorina starrii</name>
    <dbReference type="NCBI Taxonomy" id="330485"/>
    <lineage>
        <taxon>Eukaryota</taxon>
        <taxon>Viridiplantae</taxon>
        <taxon>Chlorophyta</taxon>
        <taxon>core chlorophytes</taxon>
        <taxon>Chlorophyceae</taxon>
        <taxon>CS clade</taxon>
        <taxon>Chlamydomonadales</taxon>
        <taxon>Volvocaceae</taxon>
        <taxon>Pleodorina</taxon>
    </lineage>
</organism>
<protein>
    <recommendedName>
        <fullName evidence="2">Glutamine amidotransferase type-2 domain-containing protein</fullName>
    </recommendedName>
</protein>
<gene>
    <name evidence="3" type="primary">PLESTBF000519</name>
    <name evidence="3" type="ORF">PLESTB_001060300</name>
</gene>
<dbReference type="EMBL" id="BRXU01000014">
    <property type="protein sequence ID" value="GLC56061.1"/>
    <property type="molecule type" value="Genomic_DNA"/>
</dbReference>
<feature type="region of interest" description="Disordered" evidence="1">
    <location>
        <begin position="352"/>
        <end position="372"/>
    </location>
</feature>
<evidence type="ECO:0000259" key="2">
    <source>
        <dbReference type="Pfam" id="PF13537"/>
    </source>
</evidence>
<dbReference type="CDD" id="cd00352">
    <property type="entry name" value="Gn_AT_II"/>
    <property type="match status" value="1"/>
</dbReference>
<reference evidence="3 4" key="1">
    <citation type="journal article" date="2023" name="Commun. Biol.">
        <title>Reorganization of the ancestral sex-determining regions during the evolution of trioecy in Pleodorina starrii.</title>
        <authorList>
            <person name="Takahashi K."/>
            <person name="Suzuki S."/>
            <person name="Kawai-Toyooka H."/>
            <person name="Yamamoto K."/>
            <person name="Hamaji T."/>
            <person name="Ootsuki R."/>
            <person name="Yamaguchi H."/>
            <person name="Kawachi M."/>
            <person name="Higashiyama T."/>
            <person name="Nozaki H."/>
        </authorList>
    </citation>
    <scope>NUCLEOTIDE SEQUENCE [LARGE SCALE GENOMIC DNA]</scope>
    <source>
        <strain evidence="3 4">NIES-4479</strain>
    </source>
</reference>
<accession>A0A9W6BR76</accession>
<feature type="region of interest" description="Disordered" evidence="1">
    <location>
        <begin position="386"/>
        <end position="556"/>
    </location>
</feature>
<feature type="compositionally biased region" description="Low complexity" evidence="1">
    <location>
        <begin position="511"/>
        <end position="525"/>
    </location>
</feature>
<evidence type="ECO:0000313" key="3">
    <source>
        <dbReference type="EMBL" id="GLC56061.1"/>
    </source>
</evidence>
<dbReference type="AlphaFoldDB" id="A0A9W6BR76"/>
<dbReference type="Gene3D" id="3.60.20.10">
    <property type="entry name" value="Glutamine Phosphoribosylpyrophosphate, subunit 1, domain 1"/>
    <property type="match status" value="1"/>
</dbReference>
<feature type="compositionally biased region" description="Basic residues" evidence="1">
    <location>
        <begin position="245"/>
        <end position="261"/>
    </location>
</feature>
<feature type="domain" description="Glutamine amidotransferase type-2" evidence="2">
    <location>
        <begin position="94"/>
        <end position="198"/>
    </location>
</feature>
<feature type="compositionally biased region" description="Basic and acidic residues" evidence="1">
    <location>
        <begin position="528"/>
        <end position="551"/>
    </location>
</feature>